<feature type="region of interest" description="Disordered" evidence="1">
    <location>
        <begin position="67"/>
        <end position="103"/>
    </location>
</feature>
<name>A0A2U3L8T5_9BACT</name>
<evidence type="ECO:0000313" key="2">
    <source>
        <dbReference type="EMBL" id="SPF48288.1"/>
    </source>
</evidence>
<feature type="compositionally biased region" description="Basic and acidic residues" evidence="1">
    <location>
        <begin position="188"/>
        <end position="199"/>
    </location>
</feature>
<evidence type="ECO:0000256" key="1">
    <source>
        <dbReference type="SAM" id="MobiDB-lite"/>
    </source>
</evidence>
<accession>A0A2U3L8T5</accession>
<sequence length="219" mass="24548">MPELLPGARSGDSRFPGNRQRSRRDLPPAAWRDSRDQWLWRSRGRGRARIPQPARRALPRPLWRAPWHRLRPQRKRRGNDPAAVAAPWGANRSRRRTPGECGAPAERSASWILSWQHVSRWSSGSSPSWPRVGLISARPFGISAVLVFAPPQQAAPAQASAGRTLTDQLRPVSGERSTKRQAARKKAKTTEIAEEEPRPRNPQQSGIRTARPTRAPTTT</sequence>
<dbReference type="EMBL" id="OMOD01000180">
    <property type="protein sequence ID" value="SPF48288.1"/>
    <property type="molecule type" value="Genomic_DNA"/>
</dbReference>
<reference evidence="3" key="1">
    <citation type="submission" date="2018-02" db="EMBL/GenBank/DDBJ databases">
        <authorList>
            <person name="Hausmann B."/>
        </authorList>
    </citation>
    <scope>NUCLEOTIDE SEQUENCE [LARGE SCALE GENOMIC DNA]</scope>
    <source>
        <strain evidence="3">Peat soil MAG SbA1</strain>
    </source>
</reference>
<organism evidence="2 3">
    <name type="scientific">Candidatus Sulfotelmatobacter kueseliae</name>
    <dbReference type="NCBI Taxonomy" id="2042962"/>
    <lineage>
        <taxon>Bacteria</taxon>
        <taxon>Pseudomonadati</taxon>
        <taxon>Acidobacteriota</taxon>
        <taxon>Terriglobia</taxon>
        <taxon>Terriglobales</taxon>
        <taxon>Candidatus Korobacteraceae</taxon>
        <taxon>Candidatus Sulfotelmatobacter</taxon>
    </lineage>
</organism>
<protein>
    <submittedName>
        <fullName evidence="2">Uncharacterized protein</fullName>
    </submittedName>
</protein>
<dbReference type="Proteomes" id="UP000238701">
    <property type="component" value="Unassembled WGS sequence"/>
</dbReference>
<feature type="compositionally biased region" description="Low complexity" evidence="1">
    <location>
        <begin position="208"/>
        <end position="219"/>
    </location>
</feature>
<gene>
    <name evidence="2" type="ORF">SBA1_820090</name>
</gene>
<dbReference type="AlphaFoldDB" id="A0A2U3L8T5"/>
<feature type="compositionally biased region" description="Basic residues" evidence="1">
    <location>
        <begin position="67"/>
        <end position="77"/>
    </location>
</feature>
<proteinExistence type="predicted"/>
<evidence type="ECO:0000313" key="3">
    <source>
        <dbReference type="Proteomes" id="UP000238701"/>
    </source>
</evidence>
<feature type="region of interest" description="Disordered" evidence="1">
    <location>
        <begin position="156"/>
        <end position="219"/>
    </location>
</feature>
<feature type="region of interest" description="Disordered" evidence="1">
    <location>
        <begin position="1"/>
        <end position="33"/>
    </location>
</feature>